<dbReference type="Ensembl" id="ENSTGET00000028670.1">
    <property type="protein sequence ID" value="ENSTGEP00000024037.1"/>
    <property type="gene ID" value="ENSTGEG00000019425.1"/>
</dbReference>
<keyword evidence="2 3" id="KW-0694">RNA-binding</keyword>
<evidence type="ECO:0000256" key="4">
    <source>
        <dbReference type="SAM" id="MobiDB-lite"/>
    </source>
</evidence>
<dbReference type="Pfam" id="PF00076">
    <property type="entry name" value="RRM_1"/>
    <property type="match status" value="1"/>
</dbReference>
<feature type="region of interest" description="Disordered" evidence="4">
    <location>
        <begin position="247"/>
        <end position="298"/>
    </location>
</feature>
<dbReference type="InterPro" id="IPR037171">
    <property type="entry name" value="NagB/RpiA_transferase-like"/>
</dbReference>
<dbReference type="FunFam" id="3.40.50.10420:FF:000001">
    <property type="entry name" value="Methenyltetrahydrofolate synthase domain-containing protein"/>
    <property type="match status" value="1"/>
</dbReference>
<dbReference type="GO" id="GO:0005737">
    <property type="term" value="C:cytoplasm"/>
    <property type="evidence" value="ECO:0007669"/>
    <property type="project" value="TreeGrafter"/>
</dbReference>
<evidence type="ECO:0000256" key="1">
    <source>
        <dbReference type="ARBA" id="ARBA00015518"/>
    </source>
</evidence>
<dbReference type="AlphaFoldDB" id="A0A8D2K4N8"/>
<dbReference type="InterPro" id="IPR034359">
    <property type="entry name" value="MTHFSD_RRM"/>
</dbReference>
<protein>
    <recommendedName>
        <fullName evidence="1">Methenyltetrahydrofolate synthase domain-containing protein</fullName>
    </recommendedName>
</protein>
<dbReference type="FunFam" id="3.30.70.330:FF:000393">
    <property type="entry name" value="Methenyltetrahydrofolate synthetase domain containing"/>
    <property type="match status" value="1"/>
</dbReference>
<evidence type="ECO:0000313" key="7">
    <source>
        <dbReference type="Proteomes" id="UP000694411"/>
    </source>
</evidence>
<accession>A0A8D2K4N8</accession>
<evidence type="ECO:0000256" key="3">
    <source>
        <dbReference type="PROSITE-ProRule" id="PRU00176"/>
    </source>
</evidence>
<dbReference type="SUPFAM" id="SSF100950">
    <property type="entry name" value="NagB/RpiA/CoA transferase-like"/>
    <property type="match status" value="1"/>
</dbReference>
<dbReference type="InterPro" id="IPR000504">
    <property type="entry name" value="RRM_dom"/>
</dbReference>
<dbReference type="RefSeq" id="XP_025226922.1">
    <property type="nucleotide sequence ID" value="XM_025371137.1"/>
</dbReference>
<dbReference type="PROSITE" id="PS50102">
    <property type="entry name" value="RRM"/>
    <property type="match status" value="1"/>
</dbReference>
<gene>
    <name evidence="6" type="primary">MTHFSD</name>
</gene>
<reference evidence="6" key="3">
    <citation type="submission" date="2025-09" db="UniProtKB">
        <authorList>
            <consortium name="Ensembl"/>
        </authorList>
    </citation>
    <scope>IDENTIFICATION</scope>
</reference>
<evidence type="ECO:0000313" key="6">
    <source>
        <dbReference type="Ensembl" id="ENSTGEP00000024037.1"/>
    </source>
</evidence>
<keyword evidence="7" id="KW-1185">Reference proteome</keyword>
<proteinExistence type="predicted"/>
<dbReference type="GeneID" id="112614528"/>
<dbReference type="Proteomes" id="UP000694411">
    <property type="component" value="Chromosome 20"/>
</dbReference>
<dbReference type="SUPFAM" id="SSF54928">
    <property type="entry name" value="RNA-binding domain, RBD"/>
    <property type="match status" value="1"/>
</dbReference>
<dbReference type="GO" id="GO:0003723">
    <property type="term" value="F:RNA binding"/>
    <property type="evidence" value="ECO:0007669"/>
    <property type="project" value="UniProtKB-UniRule"/>
</dbReference>
<dbReference type="PANTHER" id="PTHR13017:SF0">
    <property type="entry name" value="METHENYLTETRAHYDROFOLATE SYNTHASE DOMAIN-CONTAINING PROTEIN"/>
    <property type="match status" value="1"/>
</dbReference>
<dbReference type="Gene3D" id="3.30.70.330">
    <property type="match status" value="1"/>
</dbReference>
<sequence length="383" mass="42235">MEPRAVGASKQDIREQIWDHMESQNLADFPRPVHHRIPNFKGASHAAEQLPRLQAFKTARTIKVNPDAPQKNARFFVLESNKTLLVPTPRLRTGLFNKITPPPGATKDILRKCATSQGVRNYSVPIGLDSRVLVDLVVVGSVAVSEKGWRIGKGEGYADLEYAMMVSMGAVSKETPVVTIVHDCQVVDIPEELLEEHDITVDYILTPTRVIATGCERPQPMGITWSKISREMMEKIPVLRSLRAREQQAGKDVTLQGEHQHLPEPGRQQAVPLSAGRRPPDTPGPEANSMEAARGSPPGEGALLAADVYVGNLPRDARVSDLKRALRELGSVPLRLTWQGPRRRAFLHYPDSAAAQQAVSCLQGLRLGTDTLRVALARQQRDK</sequence>
<dbReference type="Pfam" id="PF01812">
    <property type="entry name" value="5-FTHF_cyc-lig"/>
    <property type="match status" value="1"/>
</dbReference>
<evidence type="ECO:0000256" key="2">
    <source>
        <dbReference type="ARBA" id="ARBA00022884"/>
    </source>
</evidence>
<dbReference type="PANTHER" id="PTHR13017">
    <property type="entry name" value="5-FORMYLTETRAHYDROFOLATE CYCLO-LIGASE-RELATED"/>
    <property type="match status" value="1"/>
</dbReference>
<evidence type="ECO:0000259" key="5">
    <source>
        <dbReference type="PROSITE" id="PS50102"/>
    </source>
</evidence>
<dbReference type="InterPro" id="IPR024185">
    <property type="entry name" value="FTHF_cligase-like_sf"/>
</dbReference>
<feature type="domain" description="RRM" evidence="5">
    <location>
        <begin position="306"/>
        <end position="379"/>
    </location>
</feature>
<dbReference type="SMART" id="SM00360">
    <property type="entry name" value="RRM"/>
    <property type="match status" value="1"/>
</dbReference>
<dbReference type="InterPro" id="IPR035979">
    <property type="entry name" value="RBD_domain_sf"/>
</dbReference>
<organism evidence="6 7">
    <name type="scientific">Theropithecus gelada</name>
    <name type="common">Gelada baboon</name>
    <dbReference type="NCBI Taxonomy" id="9565"/>
    <lineage>
        <taxon>Eukaryota</taxon>
        <taxon>Metazoa</taxon>
        <taxon>Chordata</taxon>
        <taxon>Craniata</taxon>
        <taxon>Vertebrata</taxon>
        <taxon>Euteleostomi</taxon>
        <taxon>Mammalia</taxon>
        <taxon>Eutheria</taxon>
        <taxon>Euarchontoglires</taxon>
        <taxon>Primates</taxon>
        <taxon>Haplorrhini</taxon>
        <taxon>Catarrhini</taxon>
        <taxon>Cercopithecidae</taxon>
        <taxon>Cercopithecinae</taxon>
        <taxon>Theropithecus</taxon>
    </lineage>
</organism>
<name>A0A8D2K4N8_THEGE</name>
<reference evidence="6" key="2">
    <citation type="submission" date="2025-08" db="UniProtKB">
        <authorList>
            <consortium name="Ensembl"/>
        </authorList>
    </citation>
    <scope>IDENTIFICATION</scope>
</reference>
<dbReference type="CTD" id="64779"/>
<dbReference type="InterPro" id="IPR012677">
    <property type="entry name" value="Nucleotide-bd_a/b_plait_sf"/>
</dbReference>
<reference evidence="6" key="1">
    <citation type="submission" date="2018-05" db="EMBL/GenBank/DDBJ databases">
        <title>Whole genome of Theropithecus gelada.</title>
        <authorList>
            <person name="Chiou K.L."/>
            <person name="Snyder-Mackler N."/>
        </authorList>
    </citation>
    <scope>NUCLEOTIDE SEQUENCE [LARGE SCALE GENOMIC DNA]</scope>
</reference>
<dbReference type="Gene3D" id="3.40.50.10420">
    <property type="entry name" value="NagB/RpiA/CoA transferase-like"/>
    <property type="match status" value="1"/>
</dbReference>
<dbReference type="InterPro" id="IPR002698">
    <property type="entry name" value="FTHF_cligase"/>
</dbReference>
<dbReference type="CDD" id="cd12270">
    <property type="entry name" value="RRM_MTHFSD"/>
    <property type="match status" value="1"/>
</dbReference>